<dbReference type="Proteomes" id="UP001497457">
    <property type="component" value="Chromosome 11b"/>
</dbReference>
<gene>
    <name evidence="2" type="ORF">URODEC1_LOCUS10156</name>
</gene>
<organism evidence="2 3">
    <name type="scientific">Urochloa decumbens</name>
    <dbReference type="NCBI Taxonomy" id="240449"/>
    <lineage>
        <taxon>Eukaryota</taxon>
        <taxon>Viridiplantae</taxon>
        <taxon>Streptophyta</taxon>
        <taxon>Embryophyta</taxon>
        <taxon>Tracheophyta</taxon>
        <taxon>Spermatophyta</taxon>
        <taxon>Magnoliopsida</taxon>
        <taxon>Liliopsida</taxon>
        <taxon>Poales</taxon>
        <taxon>Poaceae</taxon>
        <taxon>PACMAD clade</taxon>
        <taxon>Panicoideae</taxon>
        <taxon>Panicodae</taxon>
        <taxon>Paniceae</taxon>
        <taxon>Melinidinae</taxon>
        <taxon>Urochloa</taxon>
    </lineage>
</organism>
<dbReference type="AlphaFoldDB" id="A0ABC8W624"/>
<feature type="compositionally biased region" description="Polar residues" evidence="1">
    <location>
        <begin position="61"/>
        <end position="77"/>
    </location>
</feature>
<proteinExistence type="predicted"/>
<feature type="compositionally biased region" description="Polar residues" evidence="1">
    <location>
        <begin position="39"/>
        <end position="49"/>
    </location>
</feature>
<feature type="region of interest" description="Disordered" evidence="1">
    <location>
        <begin position="1"/>
        <end position="113"/>
    </location>
</feature>
<evidence type="ECO:0000313" key="2">
    <source>
        <dbReference type="EMBL" id="CAL4902772.1"/>
    </source>
</evidence>
<reference evidence="2 3" key="2">
    <citation type="submission" date="2024-10" db="EMBL/GenBank/DDBJ databases">
        <authorList>
            <person name="Ryan C."/>
        </authorList>
    </citation>
    <scope>NUCLEOTIDE SEQUENCE [LARGE SCALE GENOMIC DNA]</scope>
</reference>
<keyword evidence="3" id="KW-1185">Reference proteome</keyword>
<dbReference type="PANTHER" id="PTHR34480:SF14">
    <property type="entry name" value="OS01G0967800 PROTEIN"/>
    <property type="match status" value="1"/>
</dbReference>
<sequence length="486" mass="57184">MSRHHEAEKAVGEEMAHQSSTRKQRAGPSRQARLRHPPGTQTADSSHSTIAELPTAREKQQQQQSRGNLASKSTPRSAVQKLTRRSSNDACAGRSSSGSDRNSASAAARRGKELITADEKRRLTEEVMKKVQEADLLIQQLNELGVGEDISQEELQCYYQQLPREPPRVDTFLELDDEEEISRLQARHALCRIKYYKVTQEQGRKDDAELEEEYYHVRRVKEKLKCFVEHETELEGDHILHRLDKEGLLAYIEEDYTLDWSFQYRTVATLDDYQRLVPENGGGCEYVHWDDYREYFHKYEIELEYLDFWEELSKKLKWMEDYIHFGWPTLKWRRICSRGESQAIKIATGFSNITVRLAHAAYYECIDDMNMEYCWYKELDGVYFEIWKRVTKLKKSFREALDEVYKLDMFPLRQHVMKYALESDGLEFEREFHNCTEDITEEVTEEKAQDLIADAITKLRTRPKFYAQYIKKKIEIARAIGIIPQV</sequence>
<feature type="compositionally biased region" description="Low complexity" evidence="1">
    <location>
        <begin position="92"/>
        <end position="108"/>
    </location>
</feature>
<reference evidence="3" key="1">
    <citation type="submission" date="2024-06" db="EMBL/GenBank/DDBJ databases">
        <authorList>
            <person name="Ryan C."/>
        </authorList>
    </citation>
    <scope>NUCLEOTIDE SEQUENCE [LARGE SCALE GENOMIC DNA]</scope>
</reference>
<dbReference type="PANTHER" id="PTHR34480">
    <property type="entry name" value="OS01G0967800 PROTEIN-RELATED"/>
    <property type="match status" value="1"/>
</dbReference>
<name>A0ABC8W624_9POAL</name>
<protein>
    <submittedName>
        <fullName evidence="2">Uncharacterized protein</fullName>
    </submittedName>
</protein>
<accession>A0ABC8W624</accession>
<evidence type="ECO:0000256" key="1">
    <source>
        <dbReference type="SAM" id="MobiDB-lite"/>
    </source>
</evidence>
<dbReference type="EMBL" id="OZ075121">
    <property type="protein sequence ID" value="CAL4902772.1"/>
    <property type="molecule type" value="Genomic_DNA"/>
</dbReference>
<evidence type="ECO:0000313" key="3">
    <source>
        <dbReference type="Proteomes" id="UP001497457"/>
    </source>
</evidence>
<feature type="compositionally biased region" description="Basic and acidic residues" evidence="1">
    <location>
        <begin position="1"/>
        <end position="16"/>
    </location>
</feature>